<evidence type="ECO:0000313" key="8">
    <source>
        <dbReference type="EMBL" id="TDC75111.1"/>
    </source>
</evidence>
<dbReference type="PRINTS" id="PR01021">
    <property type="entry name" value="OMPADOMAIN"/>
</dbReference>
<evidence type="ECO:0000256" key="3">
    <source>
        <dbReference type="ARBA" id="ARBA00023237"/>
    </source>
</evidence>
<protein>
    <submittedName>
        <fullName evidence="8">OmpA family protein</fullName>
    </submittedName>
</protein>
<feature type="chain" id="PRO_5020975326" evidence="6">
    <location>
        <begin position="31"/>
        <end position="250"/>
    </location>
</feature>
<dbReference type="InterPro" id="IPR006664">
    <property type="entry name" value="OMP_bac"/>
</dbReference>
<dbReference type="PANTHER" id="PTHR30329">
    <property type="entry name" value="STATOR ELEMENT OF FLAGELLAR MOTOR COMPLEX"/>
    <property type="match status" value="1"/>
</dbReference>
<evidence type="ECO:0000256" key="6">
    <source>
        <dbReference type="SAM" id="SignalP"/>
    </source>
</evidence>
<reference evidence="8 9" key="1">
    <citation type="submission" date="2019-03" db="EMBL/GenBank/DDBJ databases">
        <title>Draft genome sequences of novel Actinobacteria.</title>
        <authorList>
            <person name="Sahin N."/>
            <person name="Ay H."/>
            <person name="Saygin H."/>
        </authorList>
    </citation>
    <scope>NUCLEOTIDE SEQUENCE [LARGE SCALE GENOMIC DNA]</scope>
    <source>
        <strain evidence="8 9">DSM 41900</strain>
    </source>
</reference>
<keyword evidence="3" id="KW-0998">Cell outer membrane</keyword>
<dbReference type="PANTHER" id="PTHR30329:SF21">
    <property type="entry name" value="LIPOPROTEIN YIAD-RELATED"/>
    <property type="match status" value="1"/>
</dbReference>
<comment type="subcellular location">
    <subcellularLocation>
        <location evidence="1">Cell outer membrane</location>
    </subcellularLocation>
</comment>
<dbReference type="PROSITE" id="PS51123">
    <property type="entry name" value="OMPA_2"/>
    <property type="match status" value="1"/>
</dbReference>
<evidence type="ECO:0000256" key="2">
    <source>
        <dbReference type="ARBA" id="ARBA00023136"/>
    </source>
</evidence>
<evidence type="ECO:0000259" key="7">
    <source>
        <dbReference type="PROSITE" id="PS51123"/>
    </source>
</evidence>
<keyword evidence="2 4" id="KW-0472">Membrane</keyword>
<evidence type="ECO:0000256" key="5">
    <source>
        <dbReference type="SAM" id="MobiDB-lite"/>
    </source>
</evidence>
<dbReference type="Gene3D" id="3.30.1330.60">
    <property type="entry name" value="OmpA-like domain"/>
    <property type="match status" value="1"/>
</dbReference>
<feature type="compositionally biased region" description="Acidic residues" evidence="5">
    <location>
        <begin position="82"/>
        <end position="113"/>
    </location>
</feature>
<dbReference type="SUPFAM" id="SSF103088">
    <property type="entry name" value="OmpA-like"/>
    <property type="match status" value="1"/>
</dbReference>
<organism evidence="8 9">
    <name type="scientific">Streptomyces hainanensis</name>
    <dbReference type="NCBI Taxonomy" id="402648"/>
    <lineage>
        <taxon>Bacteria</taxon>
        <taxon>Bacillati</taxon>
        <taxon>Actinomycetota</taxon>
        <taxon>Actinomycetes</taxon>
        <taxon>Kitasatosporales</taxon>
        <taxon>Streptomycetaceae</taxon>
        <taxon>Streptomyces</taxon>
    </lineage>
</organism>
<feature type="domain" description="OmpA-like" evidence="7">
    <location>
        <begin position="131"/>
        <end position="250"/>
    </location>
</feature>
<sequence length="250" mass="26734">MTNRAHHSGRVAMVTLTGAAVLAFGSPALADEGDEPIEQPPGYEAPAAPDIDPEAAGLMLTDGATLADPRVLDVKFVTEDLGTGEDTTETPEEETSGTPEEETSGTPEEDAPDDTGGGQEPAGGQREEQTGGTRKFTLQTDVLFDENSSELSSAAEEALLEVAAAIDEYQPPRVNIFGFTDDQGSYDYGLTLSEERARNTQQVLLGLIGDASGIEFNVRGYSEDYPLYDNATDDGRQRNRRVEISWPTAE</sequence>
<dbReference type="GO" id="GO:0009279">
    <property type="term" value="C:cell outer membrane"/>
    <property type="evidence" value="ECO:0007669"/>
    <property type="project" value="UniProtKB-SubCell"/>
</dbReference>
<comment type="caution">
    <text evidence="8">The sequence shown here is derived from an EMBL/GenBank/DDBJ whole genome shotgun (WGS) entry which is preliminary data.</text>
</comment>
<dbReference type="InterPro" id="IPR006665">
    <property type="entry name" value="OmpA-like"/>
</dbReference>
<dbReference type="Proteomes" id="UP000295345">
    <property type="component" value="Unassembled WGS sequence"/>
</dbReference>
<feature type="signal peptide" evidence="6">
    <location>
        <begin position="1"/>
        <end position="30"/>
    </location>
</feature>
<name>A0A4R4TCG0_9ACTN</name>
<feature type="compositionally biased region" description="Low complexity" evidence="5">
    <location>
        <begin position="44"/>
        <end position="56"/>
    </location>
</feature>
<dbReference type="CDD" id="cd07185">
    <property type="entry name" value="OmpA_C-like"/>
    <property type="match status" value="1"/>
</dbReference>
<evidence type="ECO:0000256" key="1">
    <source>
        <dbReference type="ARBA" id="ARBA00004442"/>
    </source>
</evidence>
<dbReference type="Pfam" id="PF00691">
    <property type="entry name" value="OmpA"/>
    <property type="match status" value="1"/>
</dbReference>
<keyword evidence="6" id="KW-0732">Signal</keyword>
<dbReference type="OrthoDB" id="9782229at2"/>
<evidence type="ECO:0000256" key="4">
    <source>
        <dbReference type="PROSITE-ProRule" id="PRU00473"/>
    </source>
</evidence>
<dbReference type="RefSeq" id="WP_132818254.1">
    <property type="nucleotide sequence ID" value="NZ_SMKI01000119.1"/>
</dbReference>
<gene>
    <name evidence="8" type="ORF">E1283_13510</name>
</gene>
<dbReference type="EMBL" id="SMKI01000119">
    <property type="protein sequence ID" value="TDC75111.1"/>
    <property type="molecule type" value="Genomic_DNA"/>
</dbReference>
<keyword evidence="9" id="KW-1185">Reference proteome</keyword>
<dbReference type="InterPro" id="IPR050330">
    <property type="entry name" value="Bact_OuterMem_StrucFunc"/>
</dbReference>
<feature type="region of interest" description="Disordered" evidence="5">
    <location>
        <begin position="79"/>
        <end position="134"/>
    </location>
</feature>
<accession>A0A4R4TCG0</accession>
<dbReference type="InterPro" id="IPR036737">
    <property type="entry name" value="OmpA-like_sf"/>
</dbReference>
<feature type="region of interest" description="Disordered" evidence="5">
    <location>
        <begin position="30"/>
        <end position="62"/>
    </location>
</feature>
<evidence type="ECO:0000313" key="9">
    <source>
        <dbReference type="Proteomes" id="UP000295345"/>
    </source>
</evidence>
<proteinExistence type="predicted"/>
<dbReference type="AlphaFoldDB" id="A0A4R4TCG0"/>